<dbReference type="GO" id="GO:0016757">
    <property type="term" value="F:glycosyltransferase activity"/>
    <property type="evidence" value="ECO:0007669"/>
    <property type="project" value="InterPro"/>
</dbReference>
<dbReference type="PANTHER" id="PTHR12526">
    <property type="entry name" value="GLYCOSYLTRANSFERASE"/>
    <property type="match status" value="1"/>
</dbReference>
<dbReference type="Pfam" id="PF00534">
    <property type="entry name" value="Glycos_transf_1"/>
    <property type="match status" value="1"/>
</dbReference>
<protein>
    <recommendedName>
        <fullName evidence="5">Glycosyl transferase family 1 domain-containing protein</fullName>
    </recommendedName>
</protein>
<evidence type="ECO:0000259" key="2">
    <source>
        <dbReference type="Pfam" id="PF13439"/>
    </source>
</evidence>
<sequence>MKLKPLNILFISSNADIAGGENYLLTVFRLIDKTRFNPIVMVPGEGNFYNELIRLGIDSFVLKMNYFWLTPPDEWYKHLEALPPRVRYLGDIIRTKNISLVHTNSNIIFEGALAARLAGVHHLFFAHLEFLPQNPIFQRFTLNAASYAQMIDDLSSHIIAVSNTVAQSYSPPIDINRIQVIHNGLEFEKFDLALENRDGSLLSELGLSDDSLIVSAIGRVHPDKGFDYYIEAAVFVVRQNPKVHFLIVGKDENIGFCKALRSRVKELNIIDNVHFLGQRDDVPRILAETDIFVLSSRVEGHPFVLLEAMACACVSIATRCGGVEETVTDDTGYIIDIGDIQATASTIINLARAPDLRNKMGSLARSRVKKYFEAKYCIKSLADAYDLILSQPKPLPGSYAIDFFLQAVAENAYLGNQVVQLNERVKNLEHLSDKIRKNPIYRMAKKIMGH</sequence>
<evidence type="ECO:0008006" key="5">
    <source>
        <dbReference type="Google" id="ProtNLM"/>
    </source>
</evidence>
<evidence type="ECO:0000313" key="3">
    <source>
        <dbReference type="EMBL" id="AMK78374.1"/>
    </source>
</evidence>
<dbReference type="Pfam" id="PF13439">
    <property type="entry name" value="Glyco_transf_4"/>
    <property type="match status" value="1"/>
</dbReference>
<reference evidence="3 4" key="1">
    <citation type="journal article" date="2015" name="Environ. Microbiol.">
        <title>Methane oxidation coupled to nitrate reduction under hypoxia by the Gammaproteobacterium Methylomonas denitrificans, sp. nov. type strain FJG1.</title>
        <authorList>
            <person name="Kits K.D."/>
            <person name="Klotz M.G."/>
            <person name="Stein L.Y."/>
        </authorList>
    </citation>
    <scope>NUCLEOTIDE SEQUENCE [LARGE SCALE GENOMIC DNA]</scope>
    <source>
        <strain evidence="3 4">FJG1</strain>
    </source>
</reference>
<dbReference type="RefSeq" id="WP_036272775.1">
    <property type="nucleotide sequence ID" value="NZ_CP014476.1"/>
</dbReference>
<dbReference type="Proteomes" id="UP000030512">
    <property type="component" value="Chromosome"/>
</dbReference>
<dbReference type="InterPro" id="IPR028098">
    <property type="entry name" value="Glyco_trans_4-like_N"/>
</dbReference>
<keyword evidence="4" id="KW-1185">Reference proteome</keyword>
<dbReference type="GO" id="GO:1901135">
    <property type="term" value="P:carbohydrate derivative metabolic process"/>
    <property type="evidence" value="ECO:0007669"/>
    <property type="project" value="UniProtKB-ARBA"/>
</dbReference>
<gene>
    <name evidence="3" type="ORF">JT25_018080</name>
</gene>
<evidence type="ECO:0000259" key="1">
    <source>
        <dbReference type="Pfam" id="PF00534"/>
    </source>
</evidence>
<dbReference type="AlphaFoldDB" id="A0A126T9A4"/>
<dbReference type="SUPFAM" id="SSF53756">
    <property type="entry name" value="UDP-Glycosyltransferase/glycogen phosphorylase"/>
    <property type="match status" value="1"/>
</dbReference>
<name>A0A126T9A4_9GAMM</name>
<dbReference type="EMBL" id="CP014476">
    <property type="protein sequence ID" value="AMK78374.1"/>
    <property type="molecule type" value="Genomic_DNA"/>
</dbReference>
<dbReference type="KEGG" id="mdn:JT25_018080"/>
<dbReference type="OrthoDB" id="5290958at2"/>
<feature type="domain" description="Glycosyltransferase subfamily 4-like N-terminal" evidence="2">
    <location>
        <begin position="19"/>
        <end position="187"/>
    </location>
</feature>
<proteinExistence type="predicted"/>
<feature type="domain" description="Glycosyl transferase family 1" evidence="1">
    <location>
        <begin position="205"/>
        <end position="366"/>
    </location>
</feature>
<accession>A0A126T9A4</accession>
<dbReference type="Gene3D" id="3.40.50.2000">
    <property type="entry name" value="Glycogen Phosphorylase B"/>
    <property type="match status" value="2"/>
</dbReference>
<dbReference type="InterPro" id="IPR001296">
    <property type="entry name" value="Glyco_trans_1"/>
</dbReference>
<organism evidence="3 4">
    <name type="scientific">Methylomonas denitrificans</name>
    <dbReference type="NCBI Taxonomy" id="1538553"/>
    <lineage>
        <taxon>Bacteria</taxon>
        <taxon>Pseudomonadati</taxon>
        <taxon>Pseudomonadota</taxon>
        <taxon>Gammaproteobacteria</taxon>
        <taxon>Methylococcales</taxon>
        <taxon>Methylococcaceae</taxon>
        <taxon>Methylomonas</taxon>
    </lineage>
</organism>
<evidence type="ECO:0000313" key="4">
    <source>
        <dbReference type="Proteomes" id="UP000030512"/>
    </source>
</evidence>
<dbReference type="STRING" id="1538553.JT25_018080"/>